<feature type="compositionally biased region" description="Basic and acidic residues" evidence="19">
    <location>
        <begin position="719"/>
        <end position="741"/>
    </location>
</feature>
<dbReference type="InterPro" id="IPR045864">
    <property type="entry name" value="aa-tRNA-synth_II/BPL/LPL"/>
</dbReference>
<evidence type="ECO:0000256" key="11">
    <source>
        <dbReference type="ARBA" id="ARBA00022917"/>
    </source>
</evidence>
<keyword evidence="13" id="KW-0511">Multifunctional enzyme</keyword>
<sequence>MKLQASKSDPPLGAVLTCMKANVNVEWGKETCLPLSDTLNLTSSHSISRHVARVNPTLDLYPAHILQRTEVDHWLSMASGPLSCTGDGAAFLGQLNKALAPAAYLVDKHLTVADIEVFASLYRNGEWQRMVSSGKAPVHVLRWYNCMVAQLSGMISSLPADVIKAISSRESSPNTSSKKEDRGKFVELPGAKMGEVVVRFPPEASGYLHIGHAKAALLNQYYQNEFKGKLVMRFDDTNPEKEKDVYEKVILEDLKLLEIYPDIFTHTSDHFDRMLEMCEGLIRKGFAYVDNTDAETMKLERDERKEGKNYNNAVEKNLSMWNDMKKGTEAGLKCCVRAKIDMKSNNGCMRDPTIYRCKLEPHVKTGSKYKVYPTYDFACPIVDSVEGITHALRTTEYHDRDDQYFWFIDKLGLRKPYIYEYSRLNMNNTVLSKRKLTWFVDEGLVDGWEDPRFPTVRGILRHGMTVEGLKDFIVAQGSSRSVNNMEWDKIWSFNKKVIDGIAPRFTALQGDLVPVNCPGVKEEATTAQKHPKDPAIGTKTVWVGSKILVESVDAEQLKEGVNATFINWGNITIKKINRQGDKIVSVDAVPDLTNTDFKKTLKLTWLTETEKAPFIPVVCVYFDHLVNKSVLSKEENFKDFIGHQTRAEVKMMGDPELANLKAGDIIQIQRKGFFRVDESYKPASLSSCQEGPIVLFYIPDGHSKDMPTGTNIKKLAGMSEKEKAQSAKGKKAEKSPQEEVKPVVASTGSDALSLHNQITAQGSKIRQLKGDKADKGVIKQEVDSLLSLKKQFQTATGQEWKPDIDVSKFSVAPAGTASSPSGSGAQAIHDQIKSQGDKVRELKTDKADKDSIKQAVDSLLALKKDFKNVTGSEWKPDIDISLFASAPLVASASSGGSGAQAIHDQIKSQGDKVRELKTNKADKDAVKQAVDVLLSLKKDFKNATGSDWKPDIDISQFASAASAPTAASASSGGSGAQAIHDQIKSQGDKVRELKTNKADKDAVKQAVDVLLSLKKDFKNVTGSDWKPEIDISQFASAPAAAAPSASSGGSGTQAIHDQIKSQGDKVRELKGNKADKVAIKQAVDVLLSLKKDFKNATGSEWKPDIDISQFASAPSATSDNRTEEVHNKIKAQGEKIRSMKSTQTGKDAIKAEVDILLSLKKEFKDITGKDWIPDVIIPMGMKATPIAATPSAATASDPKAAALKEEIDRQGNKVRDLKGKGADKATIDAEVKVLLSLKQEYQNLTGTSLTNQGGGGKKKGGDGGKENKKPQEKKKEKSPANAADDSNLKKQTRLGLEMKKEENLSEWYSQVITKAEMIEYYNVSGCYILRPWSYAIWEFIKDFFDAEIKKLGVVNAYFPIFVAKESLEREKDHIADFSPEVAWVTKSGSTDMAEPVAIRPTSETVMYPAYAKWIQSHRDLPIKLNQWNNVVRWEFKQPTPFLRTREFLWQEGHTAFATKPEATEEVMQILDLYRRIHEELLAVPVVPGRKTEKEKFAGGDYTTTTEAFISASGRAIQGATSHHLGQNFSKMFDIIFEDPVSKEKQFVYQNSWGITTRTIGVMIMVHGDNKGLVLPPRIAQIQVVIMPVGITAKTTEEEKNNLLDSCKKLETDLTASCVRAKADMRDNVTPAWKFNHWELKGVPIRLELGPREVSAGKVFAVRRDTGEKLSIDRASAGTEILNMLTTIQNSMFARAKQDLDTHKKLVHTWQEFTSAIDGKNIMLAPFCGEEDCEDLIKKESACEEVTEPGAPAMGAKSLCIPFDQPGSVEGKRCIHPRCNNKPKNYTLFGRSY</sequence>
<evidence type="ECO:0000256" key="14">
    <source>
        <dbReference type="ARBA" id="ARBA00047366"/>
    </source>
</evidence>
<gene>
    <name evidence="22" type="ORF">MNOR_LOCUS35363</name>
</gene>
<dbReference type="Pfam" id="PF03950">
    <property type="entry name" value="tRNA-synt_1c_C"/>
    <property type="match status" value="1"/>
</dbReference>
<feature type="domain" description="WHEP-TRS" evidence="21">
    <location>
        <begin position="1051"/>
        <end position="1107"/>
    </location>
</feature>
<dbReference type="GO" id="GO:0005737">
    <property type="term" value="C:cytoplasm"/>
    <property type="evidence" value="ECO:0007669"/>
    <property type="project" value="InterPro"/>
</dbReference>
<evidence type="ECO:0000256" key="4">
    <source>
        <dbReference type="ARBA" id="ARBA00022553"/>
    </source>
</evidence>
<dbReference type="EC" id="6.1.1.15" evidence="2"/>
<dbReference type="GO" id="GO:0006433">
    <property type="term" value="P:prolyl-tRNA aminoacylation"/>
    <property type="evidence" value="ECO:0007669"/>
    <property type="project" value="InterPro"/>
</dbReference>
<dbReference type="FunFam" id="1.10.287.10:FF:000006">
    <property type="entry name" value="Bifunctional glutamate/proline--tRNA ligase"/>
    <property type="match status" value="3"/>
</dbReference>
<dbReference type="InterPro" id="IPR002314">
    <property type="entry name" value="aa-tRNA-synt_IIb"/>
</dbReference>
<dbReference type="InterPro" id="IPR014729">
    <property type="entry name" value="Rossmann-like_a/b/a_fold"/>
</dbReference>
<evidence type="ECO:0000256" key="16">
    <source>
        <dbReference type="ARBA" id="ARBA00061295"/>
    </source>
</evidence>
<dbReference type="SMART" id="SM00991">
    <property type="entry name" value="WHEP-TRS"/>
    <property type="match status" value="7"/>
</dbReference>
<dbReference type="CDD" id="cd00862">
    <property type="entry name" value="ProRS_anticodon_zinc"/>
    <property type="match status" value="1"/>
</dbReference>
<organism evidence="22 23">
    <name type="scientific">Meganyctiphanes norvegica</name>
    <name type="common">Northern krill</name>
    <name type="synonym">Thysanopoda norvegica</name>
    <dbReference type="NCBI Taxonomy" id="48144"/>
    <lineage>
        <taxon>Eukaryota</taxon>
        <taxon>Metazoa</taxon>
        <taxon>Ecdysozoa</taxon>
        <taxon>Arthropoda</taxon>
        <taxon>Crustacea</taxon>
        <taxon>Multicrustacea</taxon>
        <taxon>Malacostraca</taxon>
        <taxon>Eumalacostraca</taxon>
        <taxon>Eucarida</taxon>
        <taxon>Euphausiacea</taxon>
        <taxon>Euphausiidae</taxon>
        <taxon>Meganyctiphanes</taxon>
    </lineage>
</organism>
<dbReference type="GO" id="GO:0006424">
    <property type="term" value="P:glutamyl-tRNA aminoacylation"/>
    <property type="evidence" value="ECO:0007669"/>
    <property type="project" value="InterPro"/>
</dbReference>
<protein>
    <recommendedName>
        <fullName evidence="17">Bifunctional glutamate/proline--tRNA ligase</fullName>
        <ecNumber evidence="2">6.1.1.15</ecNumber>
        <ecNumber evidence="3">6.1.1.17</ecNumber>
    </recommendedName>
    <alternativeName>
        <fullName evidence="18">Bifunctional aminoacyl-tRNA synthetase</fullName>
    </alternativeName>
</protein>
<dbReference type="Pfam" id="PF00458">
    <property type="entry name" value="WHEP-TRS"/>
    <property type="match status" value="7"/>
</dbReference>
<keyword evidence="12" id="KW-0030">Aminoacyl-tRNA synthetase</keyword>
<dbReference type="CDD" id="cd00936">
    <property type="entry name" value="WEPRS_RNA"/>
    <property type="match status" value="5"/>
</dbReference>
<dbReference type="Gene3D" id="3.40.50.800">
    <property type="entry name" value="Anticodon-binding domain"/>
    <property type="match status" value="1"/>
</dbReference>
<keyword evidence="5" id="KW-0436">Ligase</keyword>
<dbReference type="PROSITE" id="PS00178">
    <property type="entry name" value="AA_TRNA_LIGASE_I"/>
    <property type="match status" value="1"/>
</dbReference>
<dbReference type="InterPro" id="IPR000924">
    <property type="entry name" value="Glu/Gln-tRNA-synth"/>
</dbReference>
<reference evidence="22 23" key="1">
    <citation type="submission" date="2024-05" db="EMBL/GenBank/DDBJ databases">
        <authorList>
            <person name="Wallberg A."/>
        </authorList>
    </citation>
    <scope>NUCLEOTIDE SEQUENCE [LARGE SCALE GENOMIC DNA]</scope>
</reference>
<dbReference type="Pfam" id="PF03129">
    <property type="entry name" value="HGTP_anticodon"/>
    <property type="match status" value="1"/>
</dbReference>
<dbReference type="EC" id="6.1.1.17" evidence="3"/>
<dbReference type="Gene3D" id="1.10.287.10">
    <property type="entry name" value="S15/NS1, RNA-binding"/>
    <property type="match status" value="7"/>
</dbReference>
<proteinExistence type="inferred from homology"/>
<name>A0AAV2SDH8_MEGNR</name>
<dbReference type="InterPro" id="IPR009068">
    <property type="entry name" value="uS15_NS1_RNA-bd_sf"/>
</dbReference>
<dbReference type="Gene3D" id="3.90.800.10">
    <property type="entry name" value="Glutamyl-tRNA Synthetase, Domain 3"/>
    <property type="match status" value="1"/>
</dbReference>
<dbReference type="Pfam" id="PF20974">
    <property type="entry name" value="tRNA-synt_1c_C2"/>
    <property type="match status" value="1"/>
</dbReference>
<dbReference type="SUPFAM" id="SSF55681">
    <property type="entry name" value="Class II aaRS and biotin synthetases"/>
    <property type="match status" value="1"/>
</dbReference>
<feature type="compositionally biased region" description="Low complexity" evidence="19">
    <location>
        <begin position="812"/>
        <end position="827"/>
    </location>
</feature>
<feature type="domain" description="WHEP-TRS" evidence="21">
    <location>
        <begin position="1121"/>
        <end position="1177"/>
    </location>
</feature>
<dbReference type="Gene3D" id="2.40.240.10">
    <property type="entry name" value="Ribosomal Protein L25, Chain P"/>
    <property type="match status" value="1"/>
</dbReference>
<evidence type="ECO:0000256" key="2">
    <source>
        <dbReference type="ARBA" id="ARBA00012831"/>
    </source>
</evidence>
<dbReference type="InterPro" id="IPR020056">
    <property type="entry name" value="Rbsml_bL25/Gln-tRNA_synth_N"/>
</dbReference>
<feature type="domain" description="Aminoacyl-transfer RNA synthetases class-II family profile" evidence="20">
    <location>
        <begin position="1336"/>
        <end position="1575"/>
    </location>
</feature>
<dbReference type="InterPro" id="IPR049437">
    <property type="entry name" value="tRNA-synt_1c_C2"/>
</dbReference>
<dbReference type="PROSITE" id="PS00762">
    <property type="entry name" value="WHEP_TRS_1"/>
    <property type="match status" value="5"/>
</dbReference>
<evidence type="ECO:0000256" key="3">
    <source>
        <dbReference type="ARBA" id="ARBA00012835"/>
    </source>
</evidence>
<dbReference type="GO" id="GO:0004827">
    <property type="term" value="F:proline-tRNA ligase activity"/>
    <property type="evidence" value="ECO:0007669"/>
    <property type="project" value="UniProtKB-EC"/>
</dbReference>
<keyword evidence="6" id="KW-0479">Metal-binding</keyword>
<feature type="domain" description="WHEP-TRS" evidence="21">
    <location>
        <begin position="750"/>
        <end position="806"/>
    </location>
</feature>
<keyword evidence="8" id="KW-0862">Zinc</keyword>
<evidence type="ECO:0000256" key="8">
    <source>
        <dbReference type="ARBA" id="ARBA00022833"/>
    </source>
</evidence>
<dbReference type="GO" id="GO:0046872">
    <property type="term" value="F:metal ion binding"/>
    <property type="evidence" value="ECO:0007669"/>
    <property type="project" value="UniProtKB-KW"/>
</dbReference>
<dbReference type="PANTHER" id="PTHR43382:SF2">
    <property type="entry name" value="BIFUNCTIONAL GLUTAMATE_PROLINE--TRNA LIGASE"/>
    <property type="match status" value="1"/>
</dbReference>
<evidence type="ECO:0000313" key="22">
    <source>
        <dbReference type="EMBL" id="CAL4180899.1"/>
    </source>
</evidence>
<dbReference type="InterPro" id="IPR004154">
    <property type="entry name" value="Anticodon-bd"/>
</dbReference>
<dbReference type="InterPro" id="IPR036282">
    <property type="entry name" value="Glutathione-S-Trfase_C_sf"/>
</dbReference>
<evidence type="ECO:0000256" key="5">
    <source>
        <dbReference type="ARBA" id="ARBA00022598"/>
    </source>
</evidence>
<dbReference type="GO" id="GO:0005524">
    <property type="term" value="F:ATP binding"/>
    <property type="evidence" value="ECO:0007669"/>
    <property type="project" value="UniProtKB-KW"/>
</dbReference>
<dbReference type="InterPro" id="IPR006195">
    <property type="entry name" value="aa-tRNA-synth_II"/>
</dbReference>
<evidence type="ECO:0000256" key="17">
    <source>
        <dbReference type="ARBA" id="ARBA00067786"/>
    </source>
</evidence>
<dbReference type="SUPFAM" id="SSF52374">
    <property type="entry name" value="Nucleotidylyl transferase"/>
    <property type="match status" value="1"/>
</dbReference>
<dbReference type="InterPro" id="IPR004499">
    <property type="entry name" value="Pro-tRNA-ligase_IIa_arc-type"/>
</dbReference>
<dbReference type="NCBIfam" id="TIGR00408">
    <property type="entry name" value="proS_fam_I"/>
    <property type="match status" value="1"/>
</dbReference>
<dbReference type="InterPro" id="IPR020061">
    <property type="entry name" value="Glu_tRNA_lig_a-bdl"/>
</dbReference>
<keyword evidence="11" id="KW-0648">Protein biosynthesis</keyword>
<dbReference type="SUPFAM" id="SSF47616">
    <property type="entry name" value="GST C-terminal domain-like"/>
    <property type="match status" value="1"/>
</dbReference>
<evidence type="ECO:0000256" key="12">
    <source>
        <dbReference type="ARBA" id="ARBA00023146"/>
    </source>
</evidence>
<dbReference type="Pfam" id="PF09180">
    <property type="entry name" value="ProRS-C_1"/>
    <property type="match status" value="1"/>
</dbReference>
<dbReference type="HAMAP" id="MF_01571">
    <property type="entry name" value="Pro_tRNA_synth_type3"/>
    <property type="match status" value="1"/>
</dbReference>
<dbReference type="PROSITE" id="PS51185">
    <property type="entry name" value="WHEP_TRS_2"/>
    <property type="match status" value="7"/>
</dbReference>
<dbReference type="CDD" id="cd00939">
    <property type="entry name" value="MetRS_RNA"/>
    <property type="match status" value="1"/>
</dbReference>
<dbReference type="InterPro" id="IPR001412">
    <property type="entry name" value="aa-tRNA-synth_I_CS"/>
</dbReference>
<evidence type="ECO:0000256" key="13">
    <source>
        <dbReference type="ARBA" id="ARBA00023268"/>
    </source>
</evidence>
<evidence type="ECO:0000259" key="20">
    <source>
        <dbReference type="PROSITE" id="PS50862"/>
    </source>
</evidence>
<dbReference type="Pfam" id="PF00587">
    <property type="entry name" value="tRNA-synt_2b"/>
    <property type="match status" value="1"/>
</dbReference>
<comment type="similarity">
    <text evidence="16">In the N-terminal section; belongs to the class-I aminoacyl-tRNA synthetase family. Glutamate--tRNA ligase type 2 subfamily.</text>
</comment>
<feature type="region of interest" description="Disordered" evidence="19">
    <location>
        <begin position="965"/>
        <end position="984"/>
    </location>
</feature>
<comment type="catalytic activity">
    <reaction evidence="15">
        <text>tRNA(Pro) + L-proline + ATP = L-prolyl-tRNA(Pro) + AMP + diphosphate</text>
        <dbReference type="Rhea" id="RHEA:14305"/>
        <dbReference type="Rhea" id="RHEA-COMP:9700"/>
        <dbReference type="Rhea" id="RHEA-COMP:9702"/>
        <dbReference type="ChEBI" id="CHEBI:30616"/>
        <dbReference type="ChEBI" id="CHEBI:33019"/>
        <dbReference type="ChEBI" id="CHEBI:60039"/>
        <dbReference type="ChEBI" id="CHEBI:78442"/>
        <dbReference type="ChEBI" id="CHEBI:78532"/>
        <dbReference type="ChEBI" id="CHEBI:456215"/>
        <dbReference type="EC" id="6.1.1.15"/>
    </reaction>
    <physiologicalReaction direction="left-to-right" evidence="15">
        <dbReference type="Rhea" id="RHEA:14306"/>
    </physiologicalReaction>
</comment>
<dbReference type="Gene3D" id="1.20.1050.130">
    <property type="match status" value="1"/>
</dbReference>
<dbReference type="Pfam" id="PF00749">
    <property type="entry name" value="tRNA-synt_1c"/>
    <property type="match status" value="1"/>
</dbReference>
<evidence type="ECO:0000313" key="23">
    <source>
        <dbReference type="Proteomes" id="UP001497623"/>
    </source>
</evidence>
<dbReference type="FunFam" id="3.30.930.10:FF:000007">
    <property type="entry name" value="Bifunctional glutamate/proline--tRNA ligase"/>
    <property type="match status" value="1"/>
</dbReference>
<feature type="domain" description="WHEP-TRS" evidence="21">
    <location>
        <begin position="898"/>
        <end position="954"/>
    </location>
</feature>
<dbReference type="InterPro" id="IPR011035">
    <property type="entry name" value="Ribosomal_bL25/Gln-tRNA_synth"/>
</dbReference>
<dbReference type="FunFam" id="3.40.50.800:FF:000005">
    <property type="entry name" value="bifunctional glutamate/proline--tRNA ligase"/>
    <property type="match status" value="1"/>
</dbReference>
<keyword evidence="10" id="KW-0694">RNA-binding</keyword>
<dbReference type="SUPFAM" id="SSF47060">
    <property type="entry name" value="S15/NS1 RNA-binding domain"/>
    <property type="match status" value="7"/>
</dbReference>
<evidence type="ECO:0000256" key="1">
    <source>
        <dbReference type="ARBA" id="ARBA00009968"/>
    </source>
</evidence>
<dbReference type="CDD" id="cd00778">
    <property type="entry name" value="ProRS_core_arch_euk"/>
    <property type="match status" value="1"/>
</dbReference>
<dbReference type="FunFam" id="3.30.110.30:FF:000001">
    <property type="entry name" value="Bifunctional glutamate/proline--tRNA ligase"/>
    <property type="match status" value="1"/>
</dbReference>
<dbReference type="InterPro" id="IPR020058">
    <property type="entry name" value="Glu/Gln-tRNA-synth_Ib_cat-dom"/>
</dbReference>
<dbReference type="InterPro" id="IPR017449">
    <property type="entry name" value="Pro-tRNA_synth_II"/>
</dbReference>
<dbReference type="GO" id="GO:0003723">
    <property type="term" value="F:RNA binding"/>
    <property type="evidence" value="ECO:0007669"/>
    <property type="project" value="UniProtKB-KW"/>
</dbReference>
<comment type="catalytic activity">
    <reaction evidence="14">
        <text>tRNA(Glu) + L-glutamate + ATP = L-glutamyl-tRNA(Glu) + AMP + diphosphate</text>
        <dbReference type="Rhea" id="RHEA:23540"/>
        <dbReference type="Rhea" id="RHEA-COMP:9663"/>
        <dbReference type="Rhea" id="RHEA-COMP:9680"/>
        <dbReference type="ChEBI" id="CHEBI:29985"/>
        <dbReference type="ChEBI" id="CHEBI:30616"/>
        <dbReference type="ChEBI" id="CHEBI:33019"/>
        <dbReference type="ChEBI" id="CHEBI:78442"/>
        <dbReference type="ChEBI" id="CHEBI:78520"/>
        <dbReference type="ChEBI" id="CHEBI:456215"/>
        <dbReference type="EC" id="6.1.1.17"/>
    </reaction>
    <physiologicalReaction direction="left-to-right" evidence="14">
        <dbReference type="Rhea" id="RHEA:23541"/>
    </physiologicalReaction>
</comment>
<dbReference type="SUPFAM" id="SSF50715">
    <property type="entry name" value="Ribosomal protein L25-like"/>
    <property type="match status" value="1"/>
</dbReference>
<evidence type="ECO:0000259" key="21">
    <source>
        <dbReference type="PROSITE" id="PS51185"/>
    </source>
</evidence>
<dbReference type="InterPro" id="IPR020059">
    <property type="entry name" value="Glu/Gln-tRNA-synth_Ib_codon-bd"/>
</dbReference>
<dbReference type="FunFam" id="3.90.800.10:FF:000001">
    <property type="entry name" value="Glutamine--tRNA ligase"/>
    <property type="match status" value="1"/>
</dbReference>
<dbReference type="InterPro" id="IPR000738">
    <property type="entry name" value="WHEP-TRS_dom"/>
</dbReference>
<comment type="similarity">
    <text evidence="1">In the C-terminal section; belongs to the class-II aminoacyl-tRNA synthetase family.</text>
</comment>
<evidence type="ECO:0000256" key="15">
    <source>
        <dbReference type="ARBA" id="ARBA00050792"/>
    </source>
</evidence>
<keyword evidence="4" id="KW-0597">Phosphoprotein</keyword>
<dbReference type="EMBL" id="CAXKWB010058595">
    <property type="protein sequence ID" value="CAL4180899.1"/>
    <property type="molecule type" value="Genomic_DNA"/>
</dbReference>
<evidence type="ECO:0000256" key="19">
    <source>
        <dbReference type="SAM" id="MobiDB-lite"/>
    </source>
</evidence>
<dbReference type="SUPFAM" id="SSF52954">
    <property type="entry name" value="Class II aaRS ABD-related"/>
    <property type="match status" value="1"/>
</dbReference>
<accession>A0AAV2SDH8</accession>
<dbReference type="GO" id="GO:0017101">
    <property type="term" value="C:aminoacyl-tRNA synthetase multienzyme complex"/>
    <property type="evidence" value="ECO:0007669"/>
    <property type="project" value="TreeGrafter"/>
</dbReference>
<dbReference type="Proteomes" id="UP001497623">
    <property type="component" value="Unassembled WGS sequence"/>
</dbReference>
<dbReference type="NCBIfam" id="TIGR00463">
    <property type="entry name" value="gltX_arch"/>
    <property type="match status" value="1"/>
</dbReference>
<evidence type="ECO:0000256" key="6">
    <source>
        <dbReference type="ARBA" id="ARBA00022723"/>
    </source>
</evidence>
<feature type="region of interest" description="Disordered" evidence="19">
    <location>
        <begin position="718"/>
        <end position="747"/>
    </location>
</feature>
<dbReference type="FunFam" id="3.40.50.620:FF:000070">
    <property type="entry name" value="Bifunctional glutamate/proline--tRNA ligase"/>
    <property type="match status" value="1"/>
</dbReference>
<dbReference type="Gene3D" id="3.40.50.620">
    <property type="entry name" value="HUPs"/>
    <property type="match status" value="1"/>
</dbReference>
<dbReference type="Gene3D" id="3.30.930.10">
    <property type="entry name" value="Bira Bifunctional Protein, Domain 2"/>
    <property type="match status" value="1"/>
</dbReference>
<feature type="non-terminal residue" evidence="22">
    <location>
        <position position="1792"/>
    </location>
</feature>
<dbReference type="PRINTS" id="PR00987">
    <property type="entry name" value="TRNASYNTHGLU"/>
</dbReference>
<dbReference type="InterPro" id="IPR016061">
    <property type="entry name" value="Pro-tRNA_ligase_II_C"/>
</dbReference>
<keyword evidence="9" id="KW-0067">ATP-binding</keyword>
<dbReference type="InterPro" id="IPR033721">
    <property type="entry name" value="ProRS_core_arch_euk"/>
</dbReference>
<evidence type="ECO:0000256" key="7">
    <source>
        <dbReference type="ARBA" id="ARBA00022741"/>
    </source>
</evidence>
<feature type="region of interest" description="Disordered" evidence="19">
    <location>
        <begin position="812"/>
        <end position="836"/>
    </location>
</feature>
<dbReference type="SMART" id="SM00946">
    <property type="entry name" value="ProRS-C_1"/>
    <property type="match status" value="1"/>
</dbReference>
<feature type="domain" description="WHEP-TRS" evidence="21">
    <location>
        <begin position="824"/>
        <end position="880"/>
    </location>
</feature>
<dbReference type="InterPro" id="IPR036621">
    <property type="entry name" value="Anticodon-bd_dom_sf"/>
</dbReference>
<dbReference type="PROSITE" id="PS50862">
    <property type="entry name" value="AA_TRNA_LIGASE_II"/>
    <property type="match status" value="1"/>
</dbReference>
<feature type="domain" description="WHEP-TRS" evidence="21">
    <location>
        <begin position="975"/>
        <end position="1031"/>
    </location>
</feature>
<feature type="compositionally biased region" description="Basic and acidic residues" evidence="19">
    <location>
        <begin position="1259"/>
        <end position="1278"/>
    </location>
</feature>
<dbReference type="FunFam" id="1.10.1160.10:FF:000001">
    <property type="entry name" value="Glutamine--tRNA ligase"/>
    <property type="match status" value="1"/>
</dbReference>
<dbReference type="InterPro" id="IPR004526">
    <property type="entry name" value="Glu-tRNA-synth_arc/euk"/>
</dbReference>
<dbReference type="GO" id="GO:0004818">
    <property type="term" value="F:glutamate-tRNA ligase activity"/>
    <property type="evidence" value="ECO:0007669"/>
    <property type="project" value="UniProtKB-EC"/>
</dbReference>
<evidence type="ECO:0000256" key="10">
    <source>
        <dbReference type="ARBA" id="ARBA00022884"/>
    </source>
</evidence>
<feature type="domain" description="WHEP-TRS" evidence="21">
    <location>
        <begin position="1199"/>
        <end position="1255"/>
    </location>
</feature>
<evidence type="ECO:0000256" key="9">
    <source>
        <dbReference type="ARBA" id="ARBA00022840"/>
    </source>
</evidence>
<keyword evidence="23" id="KW-1185">Reference proteome</keyword>
<evidence type="ECO:0000256" key="18">
    <source>
        <dbReference type="ARBA" id="ARBA00076053"/>
    </source>
</evidence>
<dbReference type="SUPFAM" id="SSF64586">
    <property type="entry name" value="C-terminal domain of ProRS"/>
    <property type="match status" value="1"/>
</dbReference>
<dbReference type="Gene3D" id="3.30.110.30">
    <property type="entry name" value="C-terminal domain of ProRS"/>
    <property type="match status" value="1"/>
</dbReference>
<dbReference type="PANTHER" id="PTHR43382">
    <property type="entry name" value="PROLYL-TRNA SYNTHETASE"/>
    <property type="match status" value="1"/>
</dbReference>
<dbReference type="Gene3D" id="1.10.1160.10">
    <property type="entry name" value="Glutamyl-trna Synthetase, Domain 2"/>
    <property type="match status" value="1"/>
</dbReference>
<feature type="region of interest" description="Disordered" evidence="19">
    <location>
        <begin position="1246"/>
        <end position="1290"/>
    </location>
</feature>
<keyword evidence="7" id="KW-0547">Nucleotide-binding</keyword>
<comment type="caution">
    <text evidence="22">The sequence shown here is derived from an EMBL/GenBank/DDBJ whole genome shotgun (WGS) entry which is preliminary data.</text>
</comment>